<dbReference type="AlphaFoldDB" id="A0A2M8LQZ1"/>
<evidence type="ECO:0000313" key="2">
    <source>
        <dbReference type="EMBL" id="PJE94377.1"/>
    </source>
</evidence>
<evidence type="ECO:0008006" key="4">
    <source>
        <dbReference type="Google" id="ProtNLM"/>
    </source>
</evidence>
<feature type="transmembrane region" description="Helical" evidence="1">
    <location>
        <begin position="48"/>
        <end position="68"/>
    </location>
</feature>
<evidence type="ECO:0000256" key="1">
    <source>
        <dbReference type="SAM" id="Phobius"/>
    </source>
</evidence>
<protein>
    <recommendedName>
        <fullName evidence="4">Proteinase inhibitor I36 SMPI</fullName>
    </recommendedName>
</protein>
<organism evidence="2 3">
    <name type="scientific">Streptomyces carminius</name>
    <dbReference type="NCBI Taxonomy" id="2665496"/>
    <lineage>
        <taxon>Bacteria</taxon>
        <taxon>Bacillati</taxon>
        <taxon>Actinomycetota</taxon>
        <taxon>Actinomycetes</taxon>
        <taxon>Kitasatosporales</taxon>
        <taxon>Streptomycetaceae</taxon>
        <taxon>Streptomyces</taxon>
    </lineage>
</organism>
<comment type="caution">
    <text evidence="2">The sequence shown here is derived from an EMBL/GenBank/DDBJ whole genome shotgun (WGS) entry which is preliminary data.</text>
</comment>
<keyword evidence="3" id="KW-1185">Reference proteome</keyword>
<dbReference type="EMBL" id="PGGW01000069">
    <property type="protein sequence ID" value="PJE94377.1"/>
    <property type="molecule type" value="Genomic_DNA"/>
</dbReference>
<dbReference type="Pfam" id="PF03995">
    <property type="entry name" value="Inhibitor_I36"/>
    <property type="match status" value="1"/>
</dbReference>
<evidence type="ECO:0000313" key="3">
    <source>
        <dbReference type="Proteomes" id="UP000230407"/>
    </source>
</evidence>
<proteinExistence type="predicted"/>
<keyword evidence="1" id="KW-0472">Membrane</keyword>
<reference evidence="2 3" key="1">
    <citation type="submission" date="2017-11" db="EMBL/GenBank/DDBJ databases">
        <title>Streptomyces carmine sp. nov., a novel actinomycete isolated from Sophora alopecuroides in Xinjiang, China.</title>
        <authorList>
            <person name="Wang Y."/>
            <person name="Luo X."/>
            <person name="Wan C."/>
            <person name="Zhang L."/>
        </authorList>
    </citation>
    <scope>NUCLEOTIDE SEQUENCE [LARGE SCALE GENOMIC DNA]</scope>
    <source>
        <strain evidence="2 3">TRM SA0054</strain>
    </source>
</reference>
<dbReference type="RefSeq" id="WP_100204986.1">
    <property type="nucleotide sequence ID" value="NZ_PGGW01000069.1"/>
</dbReference>
<keyword evidence="1" id="KW-0812">Transmembrane</keyword>
<keyword evidence="1" id="KW-1133">Transmembrane helix</keyword>
<dbReference type="Proteomes" id="UP000230407">
    <property type="component" value="Unassembled WGS sequence"/>
</dbReference>
<accession>A0A2M8LQZ1</accession>
<name>A0A2M8LQZ1_9ACTN</name>
<gene>
    <name evidence="2" type="ORF">CUT44_29480</name>
</gene>
<sequence>MHRTQDDRSARAHGAVREGRYARPTRYARGFRGARTGARAVARTAPPVLPAAAILLLALLAVLALLAASAPRTAAAPPGAVRLGPCAAGQLCLWEGEDFRGQRHARELADTDIESCVPLPRGESVASLANRTGRPVTAYQSAECAETGEFETYPSGSWSPRMPYRARAVKIWEN</sequence>